<dbReference type="NCBIfam" id="TIGR04183">
    <property type="entry name" value="Por_Secre_tail"/>
    <property type="match status" value="1"/>
</dbReference>
<reference evidence="4 5" key="1">
    <citation type="submission" date="2019-09" db="EMBL/GenBank/DDBJ databases">
        <title>Genome sequence of Hymenobacter sp. M3.</title>
        <authorList>
            <person name="Srinivasan S."/>
        </authorList>
    </citation>
    <scope>NUCLEOTIDE SEQUENCE [LARGE SCALE GENOMIC DNA]</scope>
    <source>
        <strain evidence="4 5">M3</strain>
    </source>
</reference>
<dbReference type="InterPro" id="IPR026444">
    <property type="entry name" value="Secre_tail"/>
</dbReference>
<evidence type="ECO:0000313" key="4">
    <source>
        <dbReference type="EMBL" id="KAA9338300.1"/>
    </source>
</evidence>
<keyword evidence="5" id="KW-1185">Reference proteome</keyword>
<dbReference type="Proteomes" id="UP000326380">
    <property type="component" value="Unassembled WGS sequence"/>
</dbReference>
<feature type="domain" description="Right handed beta helix" evidence="2">
    <location>
        <begin position="1418"/>
        <end position="1586"/>
    </location>
</feature>
<evidence type="ECO:0000259" key="2">
    <source>
        <dbReference type="Pfam" id="PF13229"/>
    </source>
</evidence>
<feature type="domain" description="DUF11" evidence="1">
    <location>
        <begin position="708"/>
        <end position="822"/>
    </location>
</feature>
<dbReference type="NCBIfam" id="TIGR01451">
    <property type="entry name" value="B_ant_repeat"/>
    <property type="match status" value="1"/>
</dbReference>
<dbReference type="InterPro" id="IPR012334">
    <property type="entry name" value="Pectin_lyas_fold"/>
</dbReference>
<dbReference type="InterPro" id="IPR039448">
    <property type="entry name" value="Beta_helix"/>
</dbReference>
<dbReference type="Gene3D" id="2.60.40.10">
    <property type="entry name" value="Immunoglobulins"/>
    <property type="match status" value="2"/>
</dbReference>
<dbReference type="InterPro" id="IPR001434">
    <property type="entry name" value="OmcB-like_DUF11"/>
</dbReference>
<dbReference type="InterPro" id="IPR006626">
    <property type="entry name" value="PbH1"/>
</dbReference>
<accession>A0A7L5A2D6</accession>
<dbReference type="SUPFAM" id="SSF49478">
    <property type="entry name" value="Cna protein B-type domain"/>
    <property type="match status" value="1"/>
</dbReference>
<dbReference type="InterPro" id="IPR047589">
    <property type="entry name" value="DUF11_rpt"/>
</dbReference>
<dbReference type="Gene3D" id="2.160.20.10">
    <property type="entry name" value="Single-stranded right-handed beta-helix, Pectin lyase-like"/>
    <property type="match status" value="1"/>
</dbReference>
<organism evidence="4 5">
    <name type="scientific">Hymenobacter busanensis</name>
    <dbReference type="NCBI Taxonomy" id="2607656"/>
    <lineage>
        <taxon>Bacteria</taxon>
        <taxon>Pseudomonadati</taxon>
        <taxon>Bacteroidota</taxon>
        <taxon>Cytophagia</taxon>
        <taxon>Cytophagales</taxon>
        <taxon>Hymenobacteraceae</taxon>
        <taxon>Hymenobacter</taxon>
    </lineage>
</organism>
<evidence type="ECO:0000259" key="3">
    <source>
        <dbReference type="Pfam" id="PF18962"/>
    </source>
</evidence>
<dbReference type="EMBL" id="VTWU01000002">
    <property type="protein sequence ID" value="KAA9338300.1"/>
    <property type="molecule type" value="Genomic_DNA"/>
</dbReference>
<dbReference type="SUPFAM" id="SSF51126">
    <property type="entry name" value="Pectin lyase-like"/>
    <property type="match status" value="1"/>
</dbReference>
<feature type="domain" description="DUF11" evidence="1">
    <location>
        <begin position="466"/>
        <end position="567"/>
    </location>
</feature>
<dbReference type="Pfam" id="PF01345">
    <property type="entry name" value="DUF11"/>
    <property type="match status" value="2"/>
</dbReference>
<comment type="caution">
    <text evidence="4">The sequence shown here is derived from an EMBL/GenBank/DDBJ whole genome shotgun (WGS) entry which is preliminary data.</text>
</comment>
<dbReference type="RefSeq" id="WP_151077824.1">
    <property type="nucleotide sequence ID" value="NZ_CP047647.1"/>
</dbReference>
<protein>
    <submittedName>
        <fullName evidence="4">T9SS type A sorting domain-containing protein</fullName>
    </submittedName>
</protein>
<proteinExistence type="predicted"/>
<sequence>MKTAVRFAVLLLALSGFTGLAAHAAAPVANNTAYATAIPNGNGPTLLFNNAISATIYADADANLTVTELTFVTVPTKGVLYAYNVSNGASVQVTAGLTVSPLEYPAWLYDPNAGATGSDSFTFSVADNTNATSNTATYTINSITSGARVNAAPFPRQITSPLLQNTAGDTPLAYPLFAADVDGSISSYTLLTVPDPATQGTLKLNGVAVPVNQPLTPAQAASLTFDPIAGLFGNVTFSYNATDNNGASGAASVLYAIPVGNAGCNKNSVLDFAARPMLEDWTTGTQAVKVGATTISASGFSVPGYTGSVPSALRIEANPTMPGNALVWTSDYPNNATNKTATVTFTLSRFVSGFSMSMGDVDFQNASWTDQVRIEGYQSNGTIYTLSAANAVEGTNVTQSGNTFTGSGANSTSPDGNTVVTFPVPINKVVITYSNTTTAANPGQQLLTFESFSWCAADVATVVSGPARATTGNTVTYTVTTTNNSAENALNVQPTLQLPIGVTPTIPGTASYNSTTGVVTFANNPTVASGAVVTNTVTFTMPSNSVSGVAASTVTVDDQPENNNGSLSAAQVTTQPNQAPVARNITSPTLVSGTANQPIPALVATDPNGDNTIASYVITAASIPNTATQGSLKYTRDNGTVVSLTTASSLTDRTLTPTEISRLTFSPVVVAVAITPTFTYTAVDDIGATSNTATYTIPVAPSATGGTDLAVTQQVQLGPYSLGETVTFTVTATNNGAAATSVQVRDQLPGGLTFVSATPSVGSYDPSTGIWTIGNFANGASATLAIQATLSQNGTFTNTATISGAATQAETNLNNNQASQTVNPGTTAYAQDFEGRIVTDLCEAVTNMSLNDGGTTPTLTGNESLLSGALSTTLSSYTTPFLRLNGSSVVTFQAKASATTNTPVYRVNIIDAAGNSTAVQASTAFGNANVQNLSVSIPQSGVYKVQIGFTTAAASTTTVSLDQVSVSNAAVATAKNDGNDCTVNVLPVADAKTFRVSNQASATTIPALTGSDTAPGSVSSFYIQTITSPTTQGTLTLDGAALRNGQEISLADASRIKFTPVSGYVGTAEFLYSSRDNTGELSEAATYSISVENSTTISGIIFDDVNYGGGAGRDFAAANTAAQASGFANNAIGRSGATVELYDTESGAIVNTISSGTNGAYTFPLVLSGNYSVRVVNSTVTSVRNSAASGVVPVQTYVKGVTNYVGGVDPTKEDAAANSGSQLLSALTAGNKLPQSISTVSIPTVVAAATNVNFGFNFDAVVNTNDTGQGSLRQFITNANALPNTNLNQEQFNNNGTPTGVNPAAGIESAIFMMNDGRTSDVLAGLRTGLTAPAGYSAATKAFTITLSSALPSIIDGQTTIDGSTQTALTGDGPAASDATTTDPEVIVNFNNNAGLFVTGASTRLASLGLSSAVGNSTATSGAVLAQGAGVTVSGAAATGTTITDVTTLNNATAGVLLTGGATGVTVTANVLRTGRATVAAAGIAATDAEGVVLQNASGNTVTNNFISNNAGYGIELSGAGANSTNNISGNTINNNGTGGTANDSGISIQLGTNNLISGNTINNNSAAGIAAGTGTSGNRFTQNSIFLNGAATGLGIDLASAASPNGDGTTVNDNGDGDSGANGILNFPIITQSVITNTTTGNLEITGFAPAGALLEFFVSDATTAAFGEGRTYLTARTEGLSTQDVDTRTWGYSGLINGLNQGTESGVNRYAFIIPISSLNSTQRAALTAANARITATATLLSGTLVNGTAVGNTSEFSGNAAVGLNQPLPVELTSFEAKAKSADALLTWETASEKNNDHFDVERSIDGKTFEKVGSVEGHGSTSAKQQYAYTDANAARTAATVYYRLVQVDFDGTATASEIRTVRFGASNATVELALYPSPAADYLNVTLQASAQQATVQVYSTTGALLMTQALDSTLRTTLDLRRLPAGVYNVKVQGANGLSLTRRFVKQ</sequence>
<dbReference type="InterPro" id="IPR013783">
    <property type="entry name" value="Ig-like_fold"/>
</dbReference>
<dbReference type="Pfam" id="PF17963">
    <property type="entry name" value="Big_9"/>
    <property type="match status" value="1"/>
</dbReference>
<feature type="domain" description="Secretion system C-terminal sorting" evidence="3">
    <location>
        <begin position="1879"/>
        <end position="1945"/>
    </location>
</feature>
<dbReference type="Pfam" id="PF13229">
    <property type="entry name" value="Beta_helix"/>
    <property type="match status" value="1"/>
</dbReference>
<dbReference type="InterPro" id="IPR011050">
    <property type="entry name" value="Pectin_lyase_fold/virulence"/>
</dbReference>
<evidence type="ECO:0000259" key="1">
    <source>
        <dbReference type="Pfam" id="PF01345"/>
    </source>
</evidence>
<name>A0A7L5A2D6_9BACT</name>
<evidence type="ECO:0000313" key="5">
    <source>
        <dbReference type="Proteomes" id="UP000326380"/>
    </source>
</evidence>
<dbReference type="Pfam" id="PF18962">
    <property type="entry name" value="Por_Secre_tail"/>
    <property type="match status" value="1"/>
</dbReference>
<gene>
    <name evidence="4" type="ORF">F0P96_05530</name>
</gene>
<dbReference type="SMART" id="SM00710">
    <property type="entry name" value="PbH1"/>
    <property type="match status" value="7"/>
</dbReference>